<feature type="compositionally biased region" description="Polar residues" evidence="1">
    <location>
        <begin position="332"/>
        <end position="358"/>
    </location>
</feature>
<feature type="region of interest" description="Disordered" evidence="1">
    <location>
        <begin position="149"/>
        <end position="259"/>
    </location>
</feature>
<feature type="compositionally biased region" description="Basic and acidic residues" evidence="1">
    <location>
        <begin position="385"/>
        <end position="403"/>
    </location>
</feature>
<feature type="compositionally biased region" description="Low complexity" evidence="1">
    <location>
        <begin position="153"/>
        <end position="166"/>
    </location>
</feature>
<proteinExistence type="predicted"/>
<reference evidence="2 3" key="1">
    <citation type="submission" date="2016-07" db="EMBL/GenBank/DDBJ databases">
        <title>Pervasive Adenine N6-methylation of Active Genes in Fungi.</title>
        <authorList>
            <consortium name="DOE Joint Genome Institute"/>
            <person name="Mondo S.J."/>
            <person name="Dannebaum R.O."/>
            <person name="Kuo R.C."/>
            <person name="Labutti K."/>
            <person name="Haridas S."/>
            <person name="Kuo A."/>
            <person name="Salamov A."/>
            <person name="Ahrendt S.R."/>
            <person name="Lipzen A."/>
            <person name="Sullivan W."/>
            <person name="Andreopoulos W.B."/>
            <person name="Clum A."/>
            <person name="Lindquist E."/>
            <person name="Daum C."/>
            <person name="Ramamoorthy G.K."/>
            <person name="Gryganskyi A."/>
            <person name="Culley D."/>
            <person name="Magnuson J.K."/>
            <person name="James T.Y."/>
            <person name="O'Malley M.A."/>
            <person name="Stajich J.E."/>
            <person name="Spatafora J.W."/>
            <person name="Visel A."/>
            <person name="Grigoriev I.V."/>
        </authorList>
    </citation>
    <scope>NUCLEOTIDE SEQUENCE [LARGE SCALE GENOMIC DNA]</scope>
    <source>
        <strain evidence="2 3">CBS 129021</strain>
    </source>
</reference>
<feature type="region of interest" description="Disordered" evidence="1">
    <location>
        <begin position="299"/>
        <end position="598"/>
    </location>
</feature>
<protein>
    <submittedName>
        <fullName evidence="2">Uncharacterized protein</fullName>
    </submittedName>
</protein>
<dbReference type="AlphaFoldDB" id="A0A1Y2DRI9"/>
<dbReference type="RefSeq" id="XP_040713876.1">
    <property type="nucleotide sequence ID" value="XM_040864170.1"/>
</dbReference>
<feature type="compositionally biased region" description="Basic and acidic residues" evidence="1">
    <location>
        <begin position="316"/>
        <end position="326"/>
    </location>
</feature>
<feature type="compositionally biased region" description="Basic and acidic residues" evidence="1">
    <location>
        <begin position="560"/>
        <end position="571"/>
    </location>
</feature>
<evidence type="ECO:0000256" key="1">
    <source>
        <dbReference type="SAM" id="MobiDB-lite"/>
    </source>
</evidence>
<name>A0A1Y2DRI9_9PEZI</name>
<dbReference type="OrthoDB" id="4778975at2759"/>
<feature type="compositionally biased region" description="Basic residues" evidence="1">
    <location>
        <begin position="528"/>
        <end position="537"/>
    </location>
</feature>
<feature type="region of interest" description="Disordered" evidence="1">
    <location>
        <begin position="1"/>
        <end position="52"/>
    </location>
</feature>
<evidence type="ECO:0000313" key="2">
    <source>
        <dbReference type="EMBL" id="ORY61799.1"/>
    </source>
</evidence>
<dbReference type="EMBL" id="MCFJ01000010">
    <property type="protein sequence ID" value="ORY61799.1"/>
    <property type="molecule type" value="Genomic_DNA"/>
</dbReference>
<feature type="compositionally biased region" description="Polar residues" evidence="1">
    <location>
        <begin position="231"/>
        <end position="259"/>
    </location>
</feature>
<organism evidence="2 3">
    <name type="scientific">Pseudomassariella vexata</name>
    <dbReference type="NCBI Taxonomy" id="1141098"/>
    <lineage>
        <taxon>Eukaryota</taxon>
        <taxon>Fungi</taxon>
        <taxon>Dikarya</taxon>
        <taxon>Ascomycota</taxon>
        <taxon>Pezizomycotina</taxon>
        <taxon>Sordariomycetes</taxon>
        <taxon>Xylariomycetidae</taxon>
        <taxon>Amphisphaeriales</taxon>
        <taxon>Pseudomassariaceae</taxon>
        <taxon>Pseudomassariella</taxon>
    </lineage>
</organism>
<dbReference type="Proteomes" id="UP000193689">
    <property type="component" value="Unassembled WGS sequence"/>
</dbReference>
<feature type="compositionally biased region" description="Acidic residues" evidence="1">
    <location>
        <begin position="174"/>
        <end position="184"/>
    </location>
</feature>
<gene>
    <name evidence="2" type="ORF">BCR38DRAFT_487540</name>
</gene>
<dbReference type="InParanoid" id="A0A1Y2DRI9"/>
<feature type="compositionally biased region" description="Polar residues" evidence="1">
    <location>
        <begin position="538"/>
        <end position="553"/>
    </location>
</feature>
<comment type="caution">
    <text evidence="2">The sequence shown here is derived from an EMBL/GenBank/DDBJ whole genome shotgun (WGS) entry which is preliminary data.</text>
</comment>
<keyword evidence="3" id="KW-1185">Reference proteome</keyword>
<dbReference type="GeneID" id="63780382"/>
<feature type="compositionally biased region" description="Polar residues" evidence="1">
    <location>
        <begin position="404"/>
        <end position="425"/>
    </location>
</feature>
<accession>A0A1Y2DRI9</accession>
<sequence length="598" mass="65547">MPHRKRDSASKQNQDSVDDAEWRRTPAYLPPSPSRSPYMAPQSQTPVPQHRIPPSFLARLGITSKRKHYLQRRDPTLDYRDRWPTVTTLVEPGSSSRLFDLPDEVAERAHRPVKARALEAVNAPLEWLNDRLGMVQERLEHRIELAEARAQKRPSLSSSSGKPGQSTHPYDTGVDVDDDDENEDELHQGGSIAVTSGSEPSPPYRTASQTTHRRGSSETTQKRRKKHGPKHQNQGFKSGHSNATPIGLSPNQHQPTPQSHYQFRTQFNGKAIVSVQSAAPRKKWFWPFPAPARNSLHYERPDINVQQPSSDCEDSFEPRRKWESVKGRRGSTYPQRTNSTLKTNGTDNSTTAFQGQQKQHGHLAVPSGSLRATPKASPKPTGKLTPKDSPRTSEKETTKRRESVTVTPQPSAVRTQGSQPSSVQQLLPAPSLIPVTTAGQVRRRLSSNNGNGTGTGTGSSNPGTPVADSTPRSGAIRHLLSFVRGSPPSRAVSPLDINDNSNSIPTTPRLPSPAMPSLIKEAAQSSRGSHRFGRRSRTQSNDVETGPSSQSPRVSGVARRGSDKGSQRDSEIGGFQEIDGNMNVKRVATSRPGSDKTG</sequence>
<evidence type="ECO:0000313" key="3">
    <source>
        <dbReference type="Proteomes" id="UP000193689"/>
    </source>
</evidence>